<dbReference type="RefSeq" id="WP_007475102.1">
    <property type="nucleotide sequence ID" value="NZ_KQ130609.1"/>
</dbReference>
<feature type="domain" description="SGNH hydrolase-type esterase" evidence="1">
    <location>
        <begin position="8"/>
        <end position="185"/>
    </location>
</feature>
<organism evidence="2 3">
    <name type="scientific">Listeria fleischmannii 1991</name>
    <dbReference type="NCBI Taxonomy" id="1430899"/>
    <lineage>
        <taxon>Bacteria</taxon>
        <taxon>Bacillati</taxon>
        <taxon>Bacillota</taxon>
        <taxon>Bacilli</taxon>
        <taxon>Bacillales</taxon>
        <taxon>Listeriaceae</taxon>
        <taxon>Listeria</taxon>
    </lineage>
</organism>
<reference evidence="2 3" key="1">
    <citation type="journal article" date="2015" name="Genome Biol. Evol.">
        <title>Comparative Genomics of Listeria Sensu Lato: Genus-Wide Differences in Evolutionary Dynamics and the Progressive Gain of Complex, Potentially Pathogenicity-Related Traits through Lateral Gene Transfer.</title>
        <authorList>
            <person name="Chiara M."/>
            <person name="Caruso M."/>
            <person name="D'Erchia A.M."/>
            <person name="Manzari C."/>
            <person name="Fraccalvieri R."/>
            <person name="Goffredo E."/>
            <person name="Latorre L."/>
            <person name="Miccolupo A."/>
            <person name="Padalino I."/>
            <person name="Santagada G."/>
            <person name="Chiocco D."/>
            <person name="Pesole G."/>
            <person name="Horner D.S."/>
            <person name="Parisi A."/>
        </authorList>
    </citation>
    <scope>NUCLEOTIDE SEQUENCE [LARGE SCALE GENOMIC DNA]</scope>
    <source>
        <strain evidence="2 3">1991</strain>
    </source>
</reference>
<dbReference type="InterPro" id="IPR036514">
    <property type="entry name" value="SGNH_hydro_sf"/>
</dbReference>
<comment type="caution">
    <text evidence="2">The sequence shown here is derived from an EMBL/GenBank/DDBJ whole genome shotgun (WGS) entry which is preliminary data.</text>
</comment>
<accession>A0A0J8GFA6</accession>
<dbReference type="CDD" id="cd01834">
    <property type="entry name" value="SGNH_hydrolase_like_2"/>
    <property type="match status" value="1"/>
</dbReference>
<dbReference type="PANTHER" id="PTHR30383">
    <property type="entry name" value="THIOESTERASE 1/PROTEASE 1/LYSOPHOSPHOLIPASE L1"/>
    <property type="match status" value="1"/>
</dbReference>
<proteinExistence type="predicted"/>
<dbReference type="SUPFAM" id="SSF52266">
    <property type="entry name" value="SGNH hydrolase"/>
    <property type="match status" value="1"/>
</dbReference>
<dbReference type="EMBL" id="AZHO01000002">
    <property type="protein sequence ID" value="KMT61367.1"/>
    <property type="molecule type" value="Genomic_DNA"/>
</dbReference>
<dbReference type="Gene3D" id="3.40.50.1110">
    <property type="entry name" value="SGNH hydrolase"/>
    <property type="match status" value="1"/>
</dbReference>
<dbReference type="OrthoDB" id="9794725at2"/>
<keyword evidence="3" id="KW-1185">Reference proteome</keyword>
<dbReference type="Proteomes" id="UP000052258">
    <property type="component" value="Unassembled WGS sequence"/>
</dbReference>
<keyword evidence="2" id="KW-0378">Hydrolase</keyword>
<name>A0A0J8GFA6_9LIST</name>
<sequence>METILFQGDSITDAGRNRADTGSLGNGYVEMIARRLPEFRVLNRGVSGDLTADMRARFEKDAISLAPDYVSILIGINDTWRSFSEWRDTSTSAYRAIYTDVLEETIQKTDAKLILMEPFVLPIPQDRKEWRADLDPKIQVVRELASKYQALYVPLDGMLNAAGIAQGYSEIAPDGVHPTKRGHELIAEAWYSSFTSFTKK</sequence>
<dbReference type="AlphaFoldDB" id="A0A0J8GFA6"/>
<evidence type="ECO:0000313" key="2">
    <source>
        <dbReference type="EMBL" id="KMT61367.1"/>
    </source>
</evidence>
<dbReference type="InterPro" id="IPR051532">
    <property type="entry name" value="Ester_Hydrolysis_Enzymes"/>
</dbReference>
<evidence type="ECO:0000313" key="3">
    <source>
        <dbReference type="Proteomes" id="UP000052258"/>
    </source>
</evidence>
<evidence type="ECO:0000259" key="1">
    <source>
        <dbReference type="Pfam" id="PF13472"/>
    </source>
</evidence>
<dbReference type="PANTHER" id="PTHR30383:SF5">
    <property type="entry name" value="SGNH HYDROLASE-TYPE ESTERASE DOMAIN-CONTAINING PROTEIN"/>
    <property type="match status" value="1"/>
</dbReference>
<dbReference type="GO" id="GO:0004622">
    <property type="term" value="F:phosphatidylcholine lysophospholipase activity"/>
    <property type="evidence" value="ECO:0007669"/>
    <property type="project" value="TreeGrafter"/>
</dbReference>
<gene>
    <name evidence="2" type="ORF">X560_0075</name>
</gene>
<dbReference type="InterPro" id="IPR013830">
    <property type="entry name" value="SGNH_hydro"/>
</dbReference>
<dbReference type="PATRIC" id="fig|1430899.3.peg.75"/>
<dbReference type="Pfam" id="PF13472">
    <property type="entry name" value="Lipase_GDSL_2"/>
    <property type="match status" value="1"/>
</dbReference>
<protein>
    <submittedName>
        <fullName evidence="2">Lipase/acylhydrolase</fullName>
    </submittedName>
</protein>